<keyword evidence="1" id="KW-0472">Membrane</keyword>
<evidence type="ECO:0000256" key="1">
    <source>
        <dbReference type="SAM" id="Phobius"/>
    </source>
</evidence>
<keyword evidence="3" id="KW-1185">Reference proteome</keyword>
<evidence type="ECO:0000313" key="2">
    <source>
        <dbReference type="EMBL" id="GIF03596.1"/>
    </source>
</evidence>
<proteinExistence type="predicted"/>
<sequence length="86" mass="9118">MVHDGPTGTVGRADGRADGQGLAGPGADFRSFAKFVSFILRTRFVGVACFVSFVFHAVIARLVDFARFAASTFRGRGVAGRIVAPR</sequence>
<keyword evidence="1" id="KW-1133">Transmembrane helix</keyword>
<protein>
    <submittedName>
        <fullName evidence="2">Uncharacterized protein</fullName>
    </submittedName>
</protein>
<comment type="caution">
    <text evidence="2">The sequence shown here is derived from an EMBL/GenBank/DDBJ whole genome shotgun (WGS) entry which is preliminary data.</text>
</comment>
<keyword evidence="1" id="KW-0812">Transmembrane</keyword>
<name>A0A919N3B0_9ACTN</name>
<dbReference type="EMBL" id="BOMW01000012">
    <property type="protein sequence ID" value="GIF03596.1"/>
    <property type="molecule type" value="Genomic_DNA"/>
</dbReference>
<accession>A0A919N3B0</accession>
<gene>
    <name evidence="2" type="ORF">Asi03nite_11340</name>
</gene>
<dbReference type="Proteomes" id="UP000629619">
    <property type="component" value="Unassembled WGS sequence"/>
</dbReference>
<dbReference type="AlphaFoldDB" id="A0A919N3B0"/>
<dbReference type="RefSeq" id="WP_203677303.1">
    <property type="nucleotide sequence ID" value="NZ_BOMW01000012.1"/>
</dbReference>
<reference evidence="2" key="1">
    <citation type="submission" date="2021-01" db="EMBL/GenBank/DDBJ databases">
        <title>Whole genome shotgun sequence of Actinoplanes siamensis NBRC 109076.</title>
        <authorList>
            <person name="Komaki H."/>
            <person name="Tamura T."/>
        </authorList>
    </citation>
    <scope>NUCLEOTIDE SEQUENCE</scope>
    <source>
        <strain evidence="2">NBRC 109076</strain>
    </source>
</reference>
<evidence type="ECO:0000313" key="3">
    <source>
        <dbReference type="Proteomes" id="UP000629619"/>
    </source>
</evidence>
<feature type="transmembrane region" description="Helical" evidence="1">
    <location>
        <begin position="44"/>
        <end position="63"/>
    </location>
</feature>
<organism evidence="2 3">
    <name type="scientific">Actinoplanes siamensis</name>
    <dbReference type="NCBI Taxonomy" id="1223317"/>
    <lineage>
        <taxon>Bacteria</taxon>
        <taxon>Bacillati</taxon>
        <taxon>Actinomycetota</taxon>
        <taxon>Actinomycetes</taxon>
        <taxon>Micromonosporales</taxon>
        <taxon>Micromonosporaceae</taxon>
        <taxon>Actinoplanes</taxon>
    </lineage>
</organism>